<keyword evidence="5" id="KW-1185">Reference proteome</keyword>
<keyword evidence="2" id="KW-0028">Amino-acid biosynthesis</keyword>
<dbReference type="SUPFAM" id="SSF51735">
    <property type="entry name" value="NAD(P)-binding Rossmann-fold domains"/>
    <property type="match status" value="1"/>
</dbReference>
<dbReference type="Gene3D" id="3.40.50.720">
    <property type="entry name" value="NAD(P)-binding Rossmann-like Domain"/>
    <property type="match status" value="1"/>
</dbReference>
<gene>
    <name evidence="4" type="ORF">I7412_24880</name>
</gene>
<dbReference type="RefSeq" id="WP_203005158.1">
    <property type="nucleotide sequence ID" value="NZ_JADWYU010000252.1"/>
</dbReference>
<dbReference type="GO" id="GO:0005829">
    <property type="term" value="C:cytosol"/>
    <property type="evidence" value="ECO:0007669"/>
    <property type="project" value="TreeGrafter"/>
</dbReference>
<dbReference type="SUPFAM" id="SSF53223">
    <property type="entry name" value="Aminoacid dehydrogenase-like, N-terminal domain"/>
    <property type="match status" value="1"/>
</dbReference>
<proteinExistence type="predicted"/>
<dbReference type="GO" id="GO:0009073">
    <property type="term" value="P:aromatic amino acid family biosynthetic process"/>
    <property type="evidence" value="ECO:0007669"/>
    <property type="project" value="UniProtKB-KW"/>
</dbReference>
<dbReference type="PANTHER" id="PTHR21089">
    <property type="entry name" value="SHIKIMATE DEHYDROGENASE"/>
    <property type="match status" value="1"/>
</dbReference>
<name>A0A937RDU6_9ACTN</name>
<evidence type="ECO:0000313" key="4">
    <source>
        <dbReference type="EMBL" id="MBL7630336.1"/>
    </source>
</evidence>
<dbReference type="GO" id="GO:0004764">
    <property type="term" value="F:shikimate 3-dehydrogenase (NADP+) activity"/>
    <property type="evidence" value="ECO:0007669"/>
    <property type="project" value="InterPro"/>
</dbReference>
<dbReference type="AlphaFoldDB" id="A0A937RDU6"/>
<evidence type="ECO:0000259" key="3">
    <source>
        <dbReference type="Pfam" id="PF08501"/>
    </source>
</evidence>
<protein>
    <submittedName>
        <fullName evidence="4">Shikimate dehydrogenase</fullName>
    </submittedName>
</protein>
<comment type="caution">
    <text evidence="4">The sequence shown here is derived from an EMBL/GenBank/DDBJ whole genome shotgun (WGS) entry which is preliminary data.</text>
</comment>
<comment type="pathway">
    <text evidence="1">Metabolic intermediate biosynthesis; chorismate biosynthesis; chorismate from D-erythrose 4-phosphate and phosphoenolpyruvate: step 4/7.</text>
</comment>
<dbReference type="EMBL" id="JAEACQ010000247">
    <property type="protein sequence ID" value="MBL7630336.1"/>
    <property type="molecule type" value="Genomic_DNA"/>
</dbReference>
<dbReference type="InterPro" id="IPR046346">
    <property type="entry name" value="Aminoacid_DH-like_N_sf"/>
</dbReference>
<evidence type="ECO:0000256" key="1">
    <source>
        <dbReference type="ARBA" id="ARBA00004871"/>
    </source>
</evidence>
<dbReference type="InterPro" id="IPR036291">
    <property type="entry name" value="NAD(P)-bd_dom_sf"/>
</dbReference>
<dbReference type="Proteomes" id="UP000604475">
    <property type="component" value="Unassembled WGS sequence"/>
</dbReference>
<dbReference type="GO" id="GO:0019632">
    <property type="term" value="P:shikimate metabolic process"/>
    <property type="evidence" value="ECO:0007669"/>
    <property type="project" value="TreeGrafter"/>
</dbReference>
<evidence type="ECO:0000313" key="5">
    <source>
        <dbReference type="Proteomes" id="UP000604475"/>
    </source>
</evidence>
<keyword evidence="2" id="KW-0057">Aromatic amino acid biosynthesis</keyword>
<dbReference type="GO" id="GO:0009423">
    <property type="term" value="P:chorismate biosynthetic process"/>
    <property type="evidence" value="ECO:0007669"/>
    <property type="project" value="TreeGrafter"/>
</dbReference>
<dbReference type="InterPro" id="IPR022893">
    <property type="entry name" value="Shikimate_DH_fam"/>
</dbReference>
<reference evidence="4" key="1">
    <citation type="submission" date="2020-12" db="EMBL/GenBank/DDBJ databases">
        <title>Genomic characterization of non-nitrogen-fixing Frankia strains.</title>
        <authorList>
            <person name="Carlos-Shanley C."/>
            <person name="Guerra T."/>
            <person name="Hahn D."/>
        </authorList>
    </citation>
    <scope>NUCLEOTIDE SEQUENCE</scope>
    <source>
        <strain evidence="4">CN6</strain>
    </source>
</reference>
<dbReference type="GO" id="GO:0050661">
    <property type="term" value="F:NADP binding"/>
    <property type="evidence" value="ECO:0007669"/>
    <property type="project" value="TreeGrafter"/>
</dbReference>
<dbReference type="Gene3D" id="3.40.50.10860">
    <property type="entry name" value="Leucine Dehydrogenase, chain A, domain 1"/>
    <property type="match status" value="1"/>
</dbReference>
<sequence length="339" mass="34384">MNGPRQAAVLGSPIGHSLSPVLHRAAYQALGLSDWTYTAINTDEAALPSLLTWLRSEPSWAGLSLTMPLKTAAVGLVDRLDDTAALVGAVNTVVVEPDGTLAGHNTDIAGIRYAVLQALGAIPALAHPEAAPLAPGSSSAAGLSAAGSSGAGWQPSHWDGSSTWPALASPPVRALVLGAGGTARAAVAALASVGVRRVGVVARRAAAVAPLAQIGERVGLAVTALPWEIVAGGLRSGPDLVIATTPEGVTDQIAEWTWPAGCPLVELLYHPWPTALAVTAYRSGARVSGGLVVLAAQAVEQVRLFTGRTVDVATLLTAGTQTLTRRATAASLTIPTHAR</sequence>
<accession>A0A937RDU6</accession>
<dbReference type="InterPro" id="IPR013708">
    <property type="entry name" value="Shikimate_DH-bd_N"/>
</dbReference>
<evidence type="ECO:0000256" key="2">
    <source>
        <dbReference type="ARBA" id="ARBA00023141"/>
    </source>
</evidence>
<organism evidence="4 5">
    <name type="scientific">Frankia nepalensis</name>
    <dbReference type="NCBI Taxonomy" id="1836974"/>
    <lineage>
        <taxon>Bacteria</taxon>
        <taxon>Bacillati</taxon>
        <taxon>Actinomycetota</taxon>
        <taxon>Actinomycetes</taxon>
        <taxon>Frankiales</taxon>
        <taxon>Frankiaceae</taxon>
        <taxon>Frankia</taxon>
    </lineage>
</organism>
<dbReference type="PANTHER" id="PTHR21089:SF1">
    <property type="entry name" value="BIFUNCTIONAL 3-DEHYDROQUINATE DEHYDRATASE_SHIKIMATE DEHYDROGENASE, CHLOROPLASTIC"/>
    <property type="match status" value="1"/>
</dbReference>
<dbReference type="Pfam" id="PF08501">
    <property type="entry name" value="Shikimate_dh_N"/>
    <property type="match status" value="1"/>
</dbReference>
<feature type="domain" description="Shikimate dehydrogenase substrate binding N-terminal" evidence="3">
    <location>
        <begin position="9"/>
        <end position="93"/>
    </location>
</feature>